<evidence type="ECO:0000313" key="2">
    <source>
        <dbReference type="Proteomes" id="UP000252081"/>
    </source>
</evidence>
<dbReference type="EMBL" id="QNQU01000010">
    <property type="protein sequence ID" value="RBQ06766.1"/>
    <property type="molecule type" value="Genomic_DNA"/>
</dbReference>
<proteinExistence type="predicted"/>
<sequence length="95" mass="10691">MINKFFKPTSKFNGSIANRVMELHSKGYDADFFERGDHELISGQSNLPVVHGEAEVKLVDQCLHHPSKAYMYLHTVETSTGERGLLLSSKIHTAF</sequence>
<dbReference type="Proteomes" id="UP000252081">
    <property type="component" value="Unassembled WGS sequence"/>
</dbReference>
<gene>
    <name evidence="1" type="ORF">DRW42_13400</name>
</gene>
<evidence type="ECO:0000313" key="1">
    <source>
        <dbReference type="EMBL" id="RBQ06766.1"/>
    </source>
</evidence>
<keyword evidence="2" id="KW-1185">Reference proteome</keyword>
<dbReference type="AlphaFoldDB" id="A0A366KYS4"/>
<accession>A0A366KYS4</accession>
<organism evidence="1 2">
    <name type="scientific">Pedobacter miscanthi</name>
    <dbReference type="NCBI Taxonomy" id="2259170"/>
    <lineage>
        <taxon>Bacteria</taxon>
        <taxon>Pseudomonadati</taxon>
        <taxon>Bacteroidota</taxon>
        <taxon>Sphingobacteriia</taxon>
        <taxon>Sphingobacteriales</taxon>
        <taxon>Sphingobacteriaceae</taxon>
        <taxon>Pedobacter</taxon>
    </lineage>
</organism>
<protein>
    <submittedName>
        <fullName evidence="1">Uncharacterized protein</fullName>
    </submittedName>
</protein>
<name>A0A366KYS4_9SPHI</name>
<reference evidence="1 2" key="1">
    <citation type="submission" date="2018-07" db="EMBL/GenBank/DDBJ databases">
        <title>A draft genome of a endophytic bacteria, a new species of Pedobacter.</title>
        <authorList>
            <person name="Zhang Z.D."/>
            <person name="Chen Z.J."/>
        </authorList>
    </citation>
    <scope>NUCLEOTIDE SEQUENCE [LARGE SCALE GENOMIC DNA]</scope>
    <source>
        <strain evidence="1 2">RS10</strain>
    </source>
</reference>
<comment type="caution">
    <text evidence="1">The sequence shown here is derived from an EMBL/GenBank/DDBJ whole genome shotgun (WGS) entry which is preliminary data.</text>
</comment>